<dbReference type="RefSeq" id="WP_013194849.1">
    <property type="nucleotide sequence ID" value="NC_014253.1"/>
</dbReference>
<keyword evidence="4" id="KW-0067">ATP-binding</keyword>
<feature type="domain" description="ABC transporter" evidence="5">
    <location>
        <begin position="13"/>
        <end position="243"/>
    </location>
</feature>
<dbReference type="InterPro" id="IPR003593">
    <property type="entry name" value="AAA+_ATPase"/>
</dbReference>
<dbReference type="EMBL" id="CP002069">
    <property type="protein sequence ID" value="ADI74284.1"/>
    <property type="molecule type" value="Genomic_DNA"/>
</dbReference>
<keyword evidence="2" id="KW-0813">Transport</keyword>
<sequence>MFADNVGSMDDVISVKNLSKSIGNHQVLKNICFSVKKGSTVAIYGPNGAGKTTLFKILSTLWTPTEGSVAINKFDVSTDSSNIRKSIGILSHETFLYNDLTAEENLRFYGQMYGIDNDILDKRIEYLLEKTGITYRATDRVSELSRGMKQRLSIARTLIHEPQVLFLDEPYTGLDQNAVNVFENILKELDSKKTTKLIVSHNIEQSFKLCDRAIILDKGKIVFDDLKKDISDVGSFKQTYKNLINS</sequence>
<dbReference type="Proteomes" id="UP000000391">
    <property type="component" value="Chromosome"/>
</dbReference>
<organism evidence="6 7">
    <name type="scientific">Methanohalobium evestigatum (strain ATCC BAA-1072 / DSM 3721 / NBRC 107634 / OCM 161 / Z-7303)</name>
    <dbReference type="NCBI Taxonomy" id="644295"/>
    <lineage>
        <taxon>Archaea</taxon>
        <taxon>Methanobacteriati</taxon>
        <taxon>Methanobacteriota</taxon>
        <taxon>Stenosarchaea group</taxon>
        <taxon>Methanomicrobia</taxon>
        <taxon>Methanosarcinales</taxon>
        <taxon>Methanosarcinaceae</taxon>
        <taxon>Methanohalobium</taxon>
    </lineage>
</organism>
<keyword evidence="7" id="KW-1185">Reference proteome</keyword>
<evidence type="ECO:0000256" key="1">
    <source>
        <dbReference type="ARBA" id="ARBA00005417"/>
    </source>
</evidence>
<dbReference type="SUPFAM" id="SSF52540">
    <property type="entry name" value="P-loop containing nucleoside triphosphate hydrolases"/>
    <property type="match status" value="1"/>
</dbReference>
<evidence type="ECO:0000313" key="7">
    <source>
        <dbReference type="Proteomes" id="UP000000391"/>
    </source>
</evidence>
<evidence type="ECO:0000256" key="4">
    <source>
        <dbReference type="ARBA" id="ARBA00022840"/>
    </source>
</evidence>
<dbReference type="HOGENOM" id="CLU_000604_1_2_2"/>
<dbReference type="Gene3D" id="3.40.50.300">
    <property type="entry name" value="P-loop containing nucleotide triphosphate hydrolases"/>
    <property type="match status" value="1"/>
</dbReference>
<protein>
    <submittedName>
        <fullName evidence="6">ABC transporter related protein</fullName>
    </submittedName>
</protein>
<dbReference type="PANTHER" id="PTHR42711:SF5">
    <property type="entry name" value="ABC TRANSPORTER ATP-BINDING PROTEIN NATA"/>
    <property type="match status" value="1"/>
</dbReference>
<dbReference type="InterPro" id="IPR050763">
    <property type="entry name" value="ABC_transporter_ATP-binding"/>
</dbReference>
<name>D7E9L2_METEZ</name>
<dbReference type="InterPro" id="IPR003439">
    <property type="entry name" value="ABC_transporter-like_ATP-bd"/>
</dbReference>
<dbReference type="AlphaFoldDB" id="D7E9L2"/>
<dbReference type="InterPro" id="IPR027417">
    <property type="entry name" value="P-loop_NTPase"/>
</dbReference>
<dbReference type="Pfam" id="PF00005">
    <property type="entry name" value="ABC_tran"/>
    <property type="match status" value="1"/>
</dbReference>
<keyword evidence="3" id="KW-0547">Nucleotide-binding</keyword>
<dbReference type="GeneID" id="9347068"/>
<dbReference type="CDD" id="cd03230">
    <property type="entry name" value="ABC_DR_subfamily_A"/>
    <property type="match status" value="1"/>
</dbReference>
<dbReference type="STRING" id="644295.Metev_1429"/>
<dbReference type="SMART" id="SM00382">
    <property type="entry name" value="AAA"/>
    <property type="match status" value="1"/>
</dbReference>
<dbReference type="PROSITE" id="PS50893">
    <property type="entry name" value="ABC_TRANSPORTER_2"/>
    <property type="match status" value="1"/>
</dbReference>
<evidence type="ECO:0000259" key="5">
    <source>
        <dbReference type="PROSITE" id="PS50893"/>
    </source>
</evidence>
<reference evidence="6 7" key="1">
    <citation type="submission" date="2010-06" db="EMBL/GenBank/DDBJ databases">
        <title>Complete sequence chromosome of Methanohalobium evestigatum Z-7303.</title>
        <authorList>
            <consortium name="US DOE Joint Genome Institute"/>
            <person name="Lucas S."/>
            <person name="Copeland A."/>
            <person name="Lapidus A."/>
            <person name="Cheng J.-F."/>
            <person name="Bruce D."/>
            <person name="Goodwin L."/>
            <person name="Pitluck S."/>
            <person name="Saunders E."/>
            <person name="Detter J.C."/>
            <person name="Han C."/>
            <person name="Tapia R."/>
            <person name="Land M."/>
            <person name="Hauser L."/>
            <person name="Kyrpides N."/>
            <person name="Mikhailova N."/>
            <person name="Sieprawska-Lupa M."/>
            <person name="Whitman W.B."/>
            <person name="Anderson I."/>
            <person name="Woyke T."/>
        </authorList>
    </citation>
    <scope>NUCLEOTIDE SEQUENCE [LARGE SCALE GENOMIC DNA]</scope>
    <source>
        <strain evidence="7">ATCC BAA-1072 / DSM 3721 / NBRC 107634 / OCM 161 / Z-7303</strain>
    </source>
</reference>
<dbReference type="KEGG" id="mev:Metev_1429"/>
<dbReference type="GO" id="GO:0005524">
    <property type="term" value="F:ATP binding"/>
    <property type="evidence" value="ECO:0007669"/>
    <property type="project" value="UniProtKB-KW"/>
</dbReference>
<comment type="similarity">
    <text evidence="1">Belongs to the ABC transporter superfamily.</text>
</comment>
<gene>
    <name evidence="6" type="ordered locus">Metev_1429</name>
</gene>
<dbReference type="GO" id="GO:0016887">
    <property type="term" value="F:ATP hydrolysis activity"/>
    <property type="evidence" value="ECO:0007669"/>
    <property type="project" value="InterPro"/>
</dbReference>
<evidence type="ECO:0000256" key="3">
    <source>
        <dbReference type="ARBA" id="ARBA00022741"/>
    </source>
</evidence>
<proteinExistence type="inferred from homology"/>
<evidence type="ECO:0000256" key="2">
    <source>
        <dbReference type="ARBA" id="ARBA00022448"/>
    </source>
</evidence>
<accession>D7E9L2</accession>
<dbReference type="PANTHER" id="PTHR42711">
    <property type="entry name" value="ABC TRANSPORTER ATP-BINDING PROTEIN"/>
    <property type="match status" value="1"/>
</dbReference>
<evidence type="ECO:0000313" key="6">
    <source>
        <dbReference type="EMBL" id="ADI74284.1"/>
    </source>
</evidence>